<accession>A0A8H2W0I9</accession>
<evidence type="ECO:0000313" key="2">
    <source>
        <dbReference type="EMBL" id="CAD6447308.1"/>
    </source>
</evidence>
<gene>
    <name evidence="2" type="ORF">SCLTRI_LOCUS7098</name>
</gene>
<dbReference type="EMBL" id="CAJHIA010000025">
    <property type="protein sequence ID" value="CAD6447308.1"/>
    <property type="molecule type" value="Genomic_DNA"/>
</dbReference>
<dbReference type="Proteomes" id="UP000624404">
    <property type="component" value="Unassembled WGS sequence"/>
</dbReference>
<reference evidence="2" key="1">
    <citation type="submission" date="2020-10" db="EMBL/GenBank/DDBJ databases">
        <authorList>
            <person name="Kusch S."/>
        </authorList>
    </citation>
    <scope>NUCLEOTIDE SEQUENCE</scope>
    <source>
        <strain evidence="2">SwB9</strain>
    </source>
</reference>
<sequence length="95" mass="10188">MTNYPPSGIEYGTRNSSHTEVKRLIFKTILLREASQKPNSSARENHTAQASCKGRADEEAKTPAGDIESLPSRADGQGQVGDFGAQCCVVCVMGM</sequence>
<proteinExistence type="predicted"/>
<name>A0A8H2W0I9_9HELO</name>
<dbReference type="AlphaFoldDB" id="A0A8H2W0I9"/>
<comment type="caution">
    <text evidence="2">The sequence shown here is derived from an EMBL/GenBank/DDBJ whole genome shotgun (WGS) entry which is preliminary data.</text>
</comment>
<evidence type="ECO:0000256" key="1">
    <source>
        <dbReference type="SAM" id="MobiDB-lite"/>
    </source>
</evidence>
<protein>
    <submittedName>
        <fullName evidence="2">67920586-b9aa-4731-a0d5-7b15c8957481</fullName>
    </submittedName>
</protein>
<feature type="compositionally biased region" description="Polar residues" evidence="1">
    <location>
        <begin position="36"/>
        <end position="50"/>
    </location>
</feature>
<organism evidence="2 3">
    <name type="scientific">Sclerotinia trifoliorum</name>
    <dbReference type="NCBI Taxonomy" id="28548"/>
    <lineage>
        <taxon>Eukaryota</taxon>
        <taxon>Fungi</taxon>
        <taxon>Dikarya</taxon>
        <taxon>Ascomycota</taxon>
        <taxon>Pezizomycotina</taxon>
        <taxon>Leotiomycetes</taxon>
        <taxon>Helotiales</taxon>
        <taxon>Sclerotiniaceae</taxon>
        <taxon>Sclerotinia</taxon>
    </lineage>
</organism>
<feature type="region of interest" description="Disordered" evidence="1">
    <location>
        <begin position="34"/>
        <end position="81"/>
    </location>
</feature>
<keyword evidence="3" id="KW-1185">Reference proteome</keyword>
<evidence type="ECO:0000313" key="3">
    <source>
        <dbReference type="Proteomes" id="UP000624404"/>
    </source>
</evidence>